<sequence length="68" mass="7200">MVTAAVALGDDDRLGVLRGNLQRLGDGEVAGHGFDRCQQDRQRGGCCGEVHAGRLDMAVTHPAWNPDG</sequence>
<protein>
    <submittedName>
        <fullName evidence="1">Uncharacterized protein</fullName>
    </submittedName>
</protein>
<proteinExistence type="predicted"/>
<evidence type="ECO:0000313" key="1">
    <source>
        <dbReference type="EMBL" id="GID14909.1"/>
    </source>
</evidence>
<accession>A0A8J3NGI5</accession>
<evidence type="ECO:0000313" key="2">
    <source>
        <dbReference type="Proteomes" id="UP000612808"/>
    </source>
</evidence>
<organism evidence="1 2">
    <name type="scientific">Actinocatenispora rupis</name>
    <dbReference type="NCBI Taxonomy" id="519421"/>
    <lineage>
        <taxon>Bacteria</taxon>
        <taxon>Bacillati</taxon>
        <taxon>Actinomycetota</taxon>
        <taxon>Actinomycetes</taxon>
        <taxon>Micromonosporales</taxon>
        <taxon>Micromonosporaceae</taxon>
        <taxon>Actinocatenispora</taxon>
    </lineage>
</organism>
<dbReference type="AlphaFoldDB" id="A0A8J3NGI5"/>
<keyword evidence="2" id="KW-1185">Reference proteome</keyword>
<reference evidence="1" key="1">
    <citation type="submission" date="2021-01" db="EMBL/GenBank/DDBJ databases">
        <title>Whole genome shotgun sequence of Actinocatenispora rupis NBRC 107355.</title>
        <authorList>
            <person name="Komaki H."/>
            <person name="Tamura T."/>
        </authorList>
    </citation>
    <scope>NUCLEOTIDE SEQUENCE</scope>
    <source>
        <strain evidence="1">NBRC 107355</strain>
    </source>
</reference>
<gene>
    <name evidence="1" type="ORF">Aru02nite_57980</name>
</gene>
<name>A0A8J3NGI5_9ACTN</name>
<dbReference type="Proteomes" id="UP000612808">
    <property type="component" value="Unassembled WGS sequence"/>
</dbReference>
<comment type="caution">
    <text evidence="1">The sequence shown here is derived from an EMBL/GenBank/DDBJ whole genome shotgun (WGS) entry which is preliminary data.</text>
</comment>
<dbReference type="EMBL" id="BOMB01000034">
    <property type="protein sequence ID" value="GID14909.1"/>
    <property type="molecule type" value="Genomic_DNA"/>
</dbReference>